<organism evidence="8 9">
    <name type="scientific">Halteria grandinella</name>
    <dbReference type="NCBI Taxonomy" id="5974"/>
    <lineage>
        <taxon>Eukaryota</taxon>
        <taxon>Sar</taxon>
        <taxon>Alveolata</taxon>
        <taxon>Ciliophora</taxon>
        <taxon>Intramacronucleata</taxon>
        <taxon>Spirotrichea</taxon>
        <taxon>Stichotrichia</taxon>
        <taxon>Sporadotrichida</taxon>
        <taxon>Halteriidae</taxon>
        <taxon>Halteria</taxon>
    </lineage>
</organism>
<evidence type="ECO:0000313" key="9">
    <source>
        <dbReference type="Proteomes" id="UP000785679"/>
    </source>
</evidence>
<dbReference type="PANTHER" id="PTHR10037:SF62">
    <property type="entry name" value="SODIUM CHANNEL PROTEIN 60E"/>
    <property type="match status" value="1"/>
</dbReference>
<dbReference type="Gene3D" id="1.20.120.350">
    <property type="entry name" value="Voltage-gated potassium channels. Chain C"/>
    <property type="match status" value="1"/>
</dbReference>
<feature type="transmembrane region" description="Helical" evidence="6">
    <location>
        <begin position="234"/>
        <end position="254"/>
    </location>
</feature>
<feature type="compositionally biased region" description="Polar residues" evidence="5">
    <location>
        <begin position="634"/>
        <end position="643"/>
    </location>
</feature>
<dbReference type="GO" id="GO:0001518">
    <property type="term" value="C:voltage-gated sodium channel complex"/>
    <property type="evidence" value="ECO:0007669"/>
    <property type="project" value="TreeGrafter"/>
</dbReference>
<dbReference type="InterPro" id="IPR005821">
    <property type="entry name" value="Ion_trans_dom"/>
</dbReference>
<keyword evidence="3 6" id="KW-1133">Transmembrane helix</keyword>
<keyword evidence="4 6" id="KW-0472">Membrane</keyword>
<feature type="transmembrane region" description="Helical" evidence="6">
    <location>
        <begin position="169"/>
        <end position="187"/>
    </location>
</feature>
<dbReference type="Gene3D" id="1.10.287.70">
    <property type="match status" value="2"/>
</dbReference>
<evidence type="ECO:0000313" key="8">
    <source>
        <dbReference type="EMBL" id="TNV87985.1"/>
    </source>
</evidence>
<dbReference type="Pfam" id="PF00520">
    <property type="entry name" value="Ion_trans"/>
    <property type="match status" value="2"/>
</dbReference>
<keyword evidence="9" id="KW-1185">Reference proteome</keyword>
<feature type="compositionally biased region" description="Acidic residues" evidence="5">
    <location>
        <begin position="473"/>
        <end position="500"/>
    </location>
</feature>
<dbReference type="SUPFAM" id="SSF81324">
    <property type="entry name" value="Voltage-gated potassium channels"/>
    <property type="match status" value="1"/>
</dbReference>
<proteinExistence type="predicted"/>
<dbReference type="Proteomes" id="UP000785679">
    <property type="component" value="Unassembled WGS sequence"/>
</dbReference>
<dbReference type="InterPro" id="IPR043203">
    <property type="entry name" value="VGCC_Ca_Na"/>
</dbReference>
<sequence>MNRGIDSVGIDMQPKTNNNMYWALFFIVFIILSNFLILNLFAGVVVSTFDKEKEILEKNHLLSINQSKWIDQKKLILKQTPKRKIDLLQGGYRARVAIFALSKPFEIFILICISLNTVVLTINWYSQPVKVDDTLDYINYSFAVIFLVEACLKLFALGPRYYFSDKGNAFDFLIVIFSIGSSIFSLLFKVDFGASTTFIRALRISRIFQFVSLARQIKILFETFIITIPSLTNIGGLLILFLYIYSVLGVFLFADVRLQSSLDNHANFQSFGLAFLTLIRCCTGEGWNSIMTDLVRQRDILYQCDDKEFDYQSFEQGGGITDNCGSNAGLIYMISFFVMVPLIFLNLFKAIILEGFEYTSKKENTVIQASDLENFNNVWSQFDKDGRGFIKISEVAEFLMTLGGVLGWDREKFENNQTLQDNALEEMHIPTYNEFSELQFWDVMQGLCKVHMVNLELQEERKMRRKARKLDDIPDPEQDEDGLLDLSSDDDEEEQIDQNDPDAAGKLAIKLENDRIRQHKEYERKIELRLEFEFEYLDRGILEVMDVEEVQKRENAIKKNYGARKIAHFIKKLKARRQINVEVVASKSNQSGRNFLDSKNQDLTIGENLPDAWKGNEANFTISNGFKPIKKENNPYQDSQQKQ</sequence>
<dbReference type="GO" id="GO:0005248">
    <property type="term" value="F:voltage-gated sodium channel activity"/>
    <property type="evidence" value="ECO:0007669"/>
    <property type="project" value="TreeGrafter"/>
</dbReference>
<evidence type="ECO:0000256" key="3">
    <source>
        <dbReference type="ARBA" id="ARBA00022989"/>
    </source>
</evidence>
<comment type="subcellular location">
    <subcellularLocation>
        <location evidence="1">Membrane</location>
        <topology evidence="1">Multi-pass membrane protein</topology>
    </subcellularLocation>
</comment>
<feature type="transmembrane region" description="Helical" evidence="6">
    <location>
        <begin position="137"/>
        <end position="157"/>
    </location>
</feature>
<evidence type="ECO:0000256" key="6">
    <source>
        <dbReference type="SAM" id="Phobius"/>
    </source>
</evidence>
<evidence type="ECO:0000259" key="7">
    <source>
        <dbReference type="PROSITE" id="PS50222"/>
    </source>
</evidence>
<evidence type="ECO:0000256" key="4">
    <source>
        <dbReference type="ARBA" id="ARBA00023136"/>
    </source>
</evidence>
<dbReference type="InterPro" id="IPR011992">
    <property type="entry name" value="EF-hand-dom_pair"/>
</dbReference>
<dbReference type="EMBL" id="RRYP01000111">
    <property type="protein sequence ID" value="TNV87985.1"/>
    <property type="molecule type" value="Genomic_DNA"/>
</dbReference>
<name>A0A8J8P8Z5_HALGN</name>
<dbReference type="InterPro" id="IPR002048">
    <property type="entry name" value="EF_hand_dom"/>
</dbReference>
<feature type="region of interest" description="Disordered" evidence="5">
    <location>
        <begin position="623"/>
        <end position="643"/>
    </location>
</feature>
<protein>
    <recommendedName>
        <fullName evidence="7">EF-hand domain-containing protein</fullName>
    </recommendedName>
</protein>
<dbReference type="Gene3D" id="1.10.238.10">
    <property type="entry name" value="EF-hand"/>
    <property type="match status" value="1"/>
</dbReference>
<dbReference type="AlphaFoldDB" id="A0A8J8P8Z5"/>
<dbReference type="GO" id="GO:0005509">
    <property type="term" value="F:calcium ion binding"/>
    <property type="evidence" value="ECO:0007669"/>
    <property type="project" value="InterPro"/>
</dbReference>
<dbReference type="SUPFAM" id="SSF47473">
    <property type="entry name" value="EF-hand"/>
    <property type="match status" value="1"/>
</dbReference>
<dbReference type="PANTHER" id="PTHR10037">
    <property type="entry name" value="VOLTAGE-GATED CATION CHANNEL CALCIUM AND SODIUM"/>
    <property type="match status" value="1"/>
</dbReference>
<feature type="transmembrane region" description="Helical" evidence="6">
    <location>
        <begin position="20"/>
        <end position="46"/>
    </location>
</feature>
<keyword evidence="2 6" id="KW-0812">Transmembrane</keyword>
<feature type="transmembrane region" description="Helical" evidence="6">
    <location>
        <begin position="105"/>
        <end position="125"/>
    </location>
</feature>
<dbReference type="InterPro" id="IPR027359">
    <property type="entry name" value="Volt_channel_dom_sf"/>
</dbReference>
<evidence type="ECO:0000256" key="5">
    <source>
        <dbReference type="SAM" id="MobiDB-lite"/>
    </source>
</evidence>
<accession>A0A8J8P8Z5</accession>
<feature type="region of interest" description="Disordered" evidence="5">
    <location>
        <begin position="466"/>
        <end position="504"/>
    </location>
</feature>
<feature type="domain" description="EF-hand" evidence="7">
    <location>
        <begin position="370"/>
        <end position="405"/>
    </location>
</feature>
<evidence type="ECO:0000256" key="1">
    <source>
        <dbReference type="ARBA" id="ARBA00004141"/>
    </source>
</evidence>
<feature type="transmembrane region" description="Helical" evidence="6">
    <location>
        <begin position="330"/>
        <end position="352"/>
    </location>
</feature>
<reference evidence="8" key="1">
    <citation type="submission" date="2019-06" db="EMBL/GenBank/DDBJ databases">
        <authorList>
            <person name="Zheng W."/>
        </authorList>
    </citation>
    <scope>NUCLEOTIDE SEQUENCE</scope>
    <source>
        <strain evidence="8">QDHG01</strain>
    </source>
</reference>
<dbReference type="OrthoDB" id="193091at2759"/>
<gene>
    <name evidence="8" type="ORF">FGO68_gene6730</name>
</gene>
<comment type="caution">
    <text evidence="8">The sequence shown here is derived from an EMBL/GenBank/DDBJ whole genome shotgun (WGS) entry which is preliminary data.</text>
</comment>
<evidence type="ECO:0000256" key="2">
    <source>
        <dbReference type="ARBA" id="ARBA00022692"/>
    </source>
</evidence>
<dbReference type="PROSITE" id="PS50222">
    <property type="entry name" value="EF_HAND_2"/>
    <property type="match status" value="1"/>
</dbReference>